<evidence type="ECO:0000313" key="2">
    <source>
        <dbReference type="WBParaSite" id="JU765_v2.g19804.t1"/>
    </source>
</evidence>
<dbReference type="Proteomes" id="UP000887576">
    <property type="component" value="Unplaced"/>
</dbReference>
<name>A0AC34QW14_9BILA</name>
<accession>A0AC34QW14</accession>
<dbReference type="WBParaSite" id="JU765_v2.g19804.t1">
    <property type="protein sequence ID" value="JU765_v2.g19804.t1"/>
    <property type="gene ID" value="JU765_v2.g19804"/>
</dbReference>
<evidence type="ECO:0000313" key="1">
    <source>
        <dbReference type="Proteomes" id="UP000887576"/>
    </source>
</evidence>
<organism evidence="1 2">
    <name type="scientific">Panagrolaimus sp. JU765</name>
    <dbReference type="NCBI Taxonomy" id="591449"/>
    <lineage>
        <taxon>Eukaryota</taxon>
        <taxon>Metazoa</taxon>
        <taxon>Ecdysozoa</taxon>
        <taxon>Nematoda</taxon>
        <taxon>Chromadorea</taxon>
        <taxon>Rhabditida</taxon>
        <taxon>Tylenchina</taxon>
        <taxon>Panagrolaimomorpha</taxon>
        <taxon>Panagrolaimoidea</taxon>
        <taxon>Panagrolaimidae</taxon>
        <taxon>Panagrolaimus</taxon>
    </lineage>
</organism>
<sequence>MIKNDFSTIDPEQLIKFYPELQKYITISIIEEKYAVIHEQIKDDALFPRLWGYIVIASRNHAAYPRIHHSAPHFESDGDVTNESAVIFEQTKGRSLIIAGASRYAVIGKPLNPCQKSDALADAAHNDQTMFHTFNLAVYNASKIVAVYENRHFKDYFIQWHGMSEKSCTASPVFLSVGASGKNPIYQKSNLAANKLAENYGSSAHTPFDDNNCNLAATTNIFGRIINGVNYGDECFKLPETDSVNGYFIHIEQKREARCDRKKWITALNATFYT</sequence>
<protein>
    <submittedName>
        <fullName evidence="2">Uncharacterized protein</fullName>
    </submittedName>
</protein>
<proteinExistence type="predicted"/>
<reference evidence="2" key="1">
    <citation type="submission" date="2022-11" db="UniProtKB">
        <authorList>
            <consortium name="WormBaseParasite"/>
        </authorList>
    </citation>
    <scope>IDENTIFICATION</scope>
</reference>